<organism evidence="1">
    <name type="scientific">bioreactor metagenome</name>
    <dbReference type="NCBI Taxonomy" id="1076179"/>
    <lineage>
        <taxon>unclassified sequences</taxon>
        <taxon>metagenomes</taxon>
        <taxon>ecological metagenomes</taxon>
    </lineage>
</organism>
<evidence type="ECO:0000313" key="1">
    <source>
        <dbReference type="EMBL" id="MPM66563.1"/>
    </source>
</evidence>
<comment type="caution">
    <text evidence="1">The sequence shown here is derived from an EMBL/GenBank/DDBJ whole genome shotgun (WGS) entry which is preliminary data.</text>
</comment>
<reference evidence="1" key="1">
    <citation type="submission" date="2019-08" db="EMBL/GenBank/DDBJ databases">
        <authorList>
            <person name="Kucharzyk K."/>
            <person name="Murdoch R.W."/>
            <person name="Higgins S."/>
            <person name="Loffler F."/>
        </authorList>
    </citation>
    <scope>NUCLEOTIDE SEQUENCE</scope>
</reference>
<name>A0A645BTJ6_9ZZZZ</name>
<proteinExistence type="predicted"/>
<sequence>MGANRLGELRQVGRPLRSRRQRPTLLCVECGLQSVVHVGRGRPRRIRQNLAGRGVLHGDGLVSGSELSRDVVAVSGQFGHVFSFFIDGWPRCTVFG</sequence>
<dbReference type="EMBL" id="VSSQ01021161">
    <property type="protein sequence ID" value="MPM66563.1"/>
    <property type="molecule type" value="Genomic_DNA"/>
</dbReference>
<dbReference type="AlphaFoldDB" id="A0A645BTJ6"/>
<gene>
    <name evidence="1" type="ORF">SDC9_113473</name>
</gene>
<accession>A0A645BTJ6</accession>
<protein>
    <submittedName>
        <fullName evidence="1">Uncharacterized protein</fullName>
    </submittedName>
</protein>